<keyword evidence="5" id="KW-0560">Oxidoreductase</keyword>
<dbReference type="InterPro" id="IPR046373">
    <property type="entry name" value="Acyl-CoA_Oxase/DH_mid-dom_sf"/>
</dbReference>
<evidence type="ECO:0000259" key="8">
    <source>
        <dbReference type="Pfam" id="PF02771"/>
    </source>
</evidence>
<dbReference type="InterPro" id="IPR037069">
    <property type="entry name" value="AcylCoA_DH/ox_N_sf"/>
</dbReference>
<dbReference type="Pfam" id="PF02771">
    <property type="entry name" value="Acyl-CoA_dh_N"/>
    <property type="match status" value="1"/>
</dbReference>
<keyword evidence="3" id="KW-0285">Flavoprotein</keyword>
<feature type="domain" description="Acyl-CoA dehydrogenase/oxidase N-terminal" evidence="8">
    <location>
        <begin position="7"/>
        <end position="87"/>
    </location>
</feature>
<evidence type="ECO:0000313" key="9">
    <source>
        <dbReference type="EMBL" id="KNX36475.1"/>
    </source>
</evidence>
<dbReference type="Gene3D" id="1.10.540.10">
    <property type="entry name" value="Acyl-CoA dehydrogenase/oxidase, N-terminal domain"/>
    <property type="match status" value="1"/>
</dbReference>
<dbReference type="RefSeq" id="WP_050668730.1">
    <property type="nucleotide sequence ID" value="NZ_LAIR01000002.1"/>
</dbReference>
<dbReference type="GO" id="GO:0003995">
    <property type="term" value="F:acyl-CoA dehydrogenase activity"/>
    <property type="evidence" value="ECO:0007669"/>
    <property type="project" value="TreeGrafter"/>
</dbReference>
<dbReference type="PATRIC" id="fig|1631356.3.peg.694"/>
<dbReference type="STRING" id="1631356.VV01_03810"/>
<dbReference type="InterPro" id="IPR036250">
    <property type="entry name" value="AcylCo_DH-like_C"/>
</dbReference>
<dbReference type="PANTHER" id="PTHR43884">
    <property type="entry name" value="ACYL-COA DEHYDROGENASE"/>
    <property type="match status" value="1"/>
</dbReference>
<keyword evidence="4" id="KW-0274">FAD</keyword>
<evidence type="ECO:0000259" key="7">
    <source>
        <dbReference type="Pfam" id="PF00441"/>
    </source>
</evidence>
<dbReference type="CDD" id="cd00567">
    <property type="entry name" value="ACAD"/>
    <property type="match status" value="1"/>
</dbReference>
<sequence length="357" mass="36109">MDFSIDSEQKALRDAVRELAARRAPQHGEGDVPVGPAPHDPDTWSALAEVGALGLPFAEDAGGLGASAVEVSLVATELGHAGVQTAYADALVAGSVLAAASSDLLSSLVDGSALVVPALAEPGRGWSLASSSVHASGSGDSWTLTGSKGPVPYADAATHLVVPAAADGGLALFLVEAPSFADGIATFDGSAATQLVGPADGATALAAAVNLGIIAVCSEALGAMDAASTMTFDYLKTRKQFGVPLMTFQTLTQRAADMYVSLELARSTTLFAAMAIADDPGDSATASRAKVVVGQSGRHIGQEAIQLHGGIGMTAEYAVGHFTTRLTAIERTYGDTRQHLASLASSLSDHDQVDVLA</sequence>
<proteinExistence type="inferred from homology"/>
<dbReference type="Gene3D" id="1.20.140.10">
    <property type="entry name" value="Butyryl-CoA Dehydrogenase, subunit A, domain 3"/>
    <property type="match status" value="1"/>
</dbReference>
<comment type="similarity">
    <text evidence="2">Belongs to the acyl-CoA dehydrogenase family.</text>
</comment>
<keyword evidence="10" id="KW-1185">Reference proteome</keyword>
<evidence type="ECO:0000256" key="5">
    <source>
        <dbReference type="ARBA" id="ARBA00023002"/>
    </source>
</evidence>
<dbReference type="SUPFAM" id="SSF47203">
    <property type="entry name" value="Acyl-CoA dehydrogenase C-terminal domain-like"/>
    <property type="match status" value="1"/>
</dbReference>
<evidence type="ECO:0000256" key="4">
    <source>
        <dbReference type="ARBA" id="ARBA00022827"/>
    </source>
</evidence>
<dbReference type="Proteomes" id="UP000037397">
    <property type="component" value="Unassembled WGS sequence"/>
</dbReference>
<dbReference type="InterPro" id="IPR009100">
    <property type="entry name" value="AcylCoA_DH/oxidase_NM_dom_sf"/>
</dbReference>
<dbReference type="AlphaFoldDB" id="A0A0L6CFX4"/>
<evidence type="ECO:0000256" key="6">
    <source>
        <dbReference type="SAM" id="MobiDB-lite"/>
    </source>
</evidence>
<dbReference type="Pfam" id="PF00441">
    <property type="entry name" value="Acyl-CoA_dh_1"/>
    <property type="match status" value="1"/>
</dbReference>
<dbReference type="PANTHER" id="PTHR43884:SF20">
    <property type="entry name" value="ACYL-COA DEHYDROGENASE FADE28"/>
    <property type="match status" value="1"/>
</dbReference>
<comment type="caution">
    <text evidence="9">The sequence shown here is derived from an EMBL/GenBank/DDBJ whole genome shotgun (WGS) entry which is preliminary data.</text>
</comment>
<dbReference type="OrthoDB" id="7328575at2"/>
<protein>
    <recommendedName>
        <fullName evidence="11">Acyl-CoA dehydrogenase</fullName>
    </recommendedName>
</protein>
<evidence type="ECO:0000256" key="1">
    <source>
        <dbReference type="ARBA" id="ARBA00001974"/>
    </source>
</evidence>
<organism evidence="9 10">
    <name type="scientific">Luteipulveratus halotolerans</name>
    <dbReference type="NCBI Taxonomy" id="1631356"/>
    <lineage>
        <taxon>Bacteria</taxon>
        <taxon>Bacillati</taxon>
        <taxon>Actinomycetota</taxon>
        <taxon>Actinomycetes</taxon>
        <taxon>Micrococcales</taxon>
        <taxon>Dermacoccaceae</taxon>
        <taxon>Luteipulveratus</taxon>
    </lineage>
</organism>
<dbReference type="Gene3D" id="2.40.110.10">
    <property type="entry name" value="Butyryl-CoA Dehydrogenase, subunit A, domain 2"/>
    <property type="match status" value="1"/>
</dbReference>
<dbReference type="InterPro" id="IPR009075">
    <property type="entry name" value="AcylCo_DH/oxidase_C"/>
</dbReference>
<evidence type="ECO:0000313" key="10">
    <source>
        <dbReference type="Proteomes" id="UP000037397"/>
    </source>
</evidence>
<reference evidence="10" key="1">
    <citation type="submission" date="2015-03" db="EMBL/GenBank/DDBJ databases">
        <title>Luteipulveratus halotolerans sp. nov., a novel actinobacterium (Dermacoccaceae) from Sarawak, Malaysia.</title>
        <authorList>
            <person name="Juboi H."/>
            <person name="Basik A."/>
            <person name="Shamsul S.S."/>
            <person name="Arnold P."/>
            <person name="Schmitt E.K."/>
            <person name="Sanglier J.-J."/>
            <person name="Yeo T."/>
        </authorList>
    </citation>
    <scope>NUCLEOTIDE SEQUENCE [LARGE SCALE GENOMIC DNA]</scope>
    <source>
        <strain evidence="10">C296001</strain>
    </source>
</reference>
<evidence type="ECO:0000256" key="2">
    <source>
        <dbReference type="ARBA" id="ARBA00009347"/>
    </source>
</evidence>
<comment type="cofactor">
    <cofactor evidence="1">
        <name>FAD</name>
        <dbReference type="ChEBI" id="CHEBI:57692"/>
    </cofactor>
</comment>
<dbReference type="SUPFAM" id="SSF56645">
    <property type="entry name" value="Acyl-CoA dehydrogenase NM domain-like"/>
    <property type="match status" value="1"/>
</dbReference>
<accession>A0A0L6CFX4</accession>
<dbReference type="EMBL" id="LAIR01000002">
    <property type="protein sequence ID" value="KNX36475.1"/>
    <property type="molecule type" value="Genomic_DNA"/>
</dbReference>
<feature type="domain" description="Acyl-CoA dehydrogenase/oxidase C-terminal" evidence="7">
    <location>
        <begin position="200"/>
        <end position="336"/>
    </location>
</feature>
<feature type="region of interest" description="Disordered" evidence="6">
    <location>
        <begin position="22"/>
        <end position="42"/>
    </location>
</feature>
<name>A0A0L6CFX4_9MICO</name>
<dbReference type="GO" id="GO:0050660">
    <property type="term" value="F:flavin adenine dinucleotide binding"/>
    <property type="evidence" value="ECO:0007669"/>
    <property type="project" value="InterPro"/>
</dbReference>
<evidence type="ECO:0000256" key="3">
    <source>
        <dbReference type="ARBA" id="ARBA00022630"/>
    </source>
</evidence>
<evidence type="ECO:0008006" key="11">
    <source>
        <dbReference type="Google" id="ProtNLM"/>
    </source>
</evidence>
<dbReference type="InterPro" id="IPR013786">
    <property type="entry name" value="AcylCoA_DH/ox_N"/>
</dbReference>
<gene>
    <name evidence="9" type="ORF">VV01_03810</name>
</gene>